<evidence type="ECO:0000256" key="9">
    <source>
        <dbReference type="ARBA" id="ARBA00023201"/>
    </source>
</evidence>
<evidence type="ECO:0000256" key="1">
    <source>
        <dbReference type="ARBA" id="ARBA00004141"/>
    </source>
</evidence>
<feature type="transmembrane region" description="Helical" evidence="10">
    <location>
        <begin position="92"/>
        <end position="124"/>
    </location>
</feature>
<evidence type="ECO:0000256" key="10">
    <source>
        <dbReference type="SAM" id="Phobius"/>
    </source>
</evidence>
<dbReference type="InterPro" id="IPR038770">
    <property type="entry name" value="Na+/solute_symporter_sf"/>
</dbReference>
<reference evidence="12 13" key="1">
    <citation type="journal article" date="2018" name="Syst. Appl. Microbiol.">
        <title>Ereboglobus luteus gen. nov. sp. nov. from cockroach guts, and new insights into the oxygen relationship of the genera Opitutus and Didymococcus (Verrucomicrobia: Opitutaceae).</title>
        <authorList>
            <person name="Tegtmeier D."/>
            <person name="Belitz A."/>
            <person name="Radek R."/>
            <person name="Heimerl T."/>
            <person name="Brune A."/>
        </authorList>
    </citation>
    <scope>NUCLEOTIDE SEQUENCE [LARGE SCALE GENOMIC DNA]</scope>
    <source>
        <strain evidence="12 13">Ho45</strain>
    </source>
</reference>
<dbReference type="GO" id="GO:0006814">
    <property type="term" value="P:sodium ion transport"/>
    <property type="evidence" value="ECO:0007669"/>
    <property type="project" value="UniProtKB-KW"/>
</dbReference>
<dbReference type="KEGG" id="elut:CKA38_03330"/>
<keyword evidence="2" id="KW-0813">Transport</keyword>
<dbReference type="GO" id="GO:0015297">
    <property type="term" value="F:antiporter activity"/>
    <property type="evidence" value="ECO:0007669"/>
    <property type="project" value="UniProtKB-KW"/>
</dbReference>
<dbReference type="RefSeq" id="WP_108824218.1">
    <property type="nucleotide sequence ID" value="NZ_CP023004.1"/>
</dbReference>
<name>A0A2U8E1K2_9BACT</name>
<dbReference type="PANTHER" id="PTHR43562:SF3">
    <property type="entry name" value="SODIUM ION_PROTON EXCHANGER (EUROFUNG)"/>
    <property type="match status" value="1"/>
</dbReference>
<feature type="transmembrane region" description="Helical" evidence="10">
    <location>
        <begin position="282"/>
        <end position="301"/>
    </location>
</feature>
<evidence type="ECO:0000259" key="11">
    <source>
        <dbReference type="Pfam" id="PF00999"/>
    </source>
</evidence>
<evidence type="ECO:0000256" key="3">
    <source>
        <dbReference type="ARBA" id="ARBA00022449"/>
    </source>
</evidence>
<proteinExistence type="predicted"/>
<evidence type="ECO:0000313" key="13">
    <source>
        <dbReference type="Proteomes" id="UP000244896"/>
    </source>
</evidence>
<protein>
    <recommendedName>
        <fullName evidence="11">Cation/H+ exchanger transmembrane domain-containing protein</fullName>
    </recommendedName>
</protein>
<evidence type="ECO:0000256" key="8">
    <source>
        <dbReference type="ARBA" id="ARBA00023136"/>
    </source>
</evidence>
<dbReference type="Proteomes" id="UP000244896">
    <property type="component" value="Chromosome"/>
</dbReference>
<comment type="subcellular location">
    <subcellularLocation>
        <location evidence="1">Membrane</location>
        <topology evidence="1">Multi-pass membrane protein</topology>
    </subcellularLocation>
</comment>
<keyword evidence="9" id="KW-0739">Sodium transport</keyword>
<keyword evidence="8 10" id="KW-0472">Membrane</keyword>
<evidence type="ECO:0000256" key="6">
    <source>
        <dbReference type="ARBA" id="ARBA00023053"/>
    </source>
</evidence>
<keyword evidence="5 10" id="KW-1133">Transmembrane helix</keyword>
<keyword evidence="7" id="KW-0406">Ion transport</keyword>
<feature type="transmembrane region" description="Helical" evidence="10">
    <location>
        <begin position="175"/>
        <end position="193"/>
    </location>
</feature>
<gene>
    <name evidence="12" type="ORF">CKA38_03330</name>
</gene>
<evidence type="ECO:0000256" key="2">
    <source>
        <dbReference type="ARBA" id="ARBA00022448"/>
    </source>
</evidence>
<dbReference type="OrthoDB" id="190988at2"/>
<dbReference type="AlphaFoldDB" id="A0A2U8E1K2"/>
<feature type="domain" description="Cation/H+ exchanger transmembrane" evidence="11">
    <location>
        <begin position="11"/>
        <end position="362"/>
    </location>
</feature>
<dbReference type="PANTHER" id="PTHR43562">
    <property type="entry name" value="NAPA-TYPE SODIUM/HYDROGEN ANTIPORTER"/>
    <property type="match status" value="1"/>
</dbReference>
<accession>A0A2U8E1K2</accession>
<keyword evidence="4 10" id="KW-0812">Transmembrane</keyword>
<evidence type="ECO:0000256" key="5">
    <source>
        <dbReference type="ARBA" id="ARBA00022989"/>
    </source>
</evidence>
<sequence length="386" mass="42720">MNEIEIIICLLLLFMGVPDLCRWLKRPALVYPVFVVFGLLIAPLVDGPVKTMLVQAGQVGFLLLLFEVGMEIELPRFREFRGPLAKAFGWALLQYPVIFALGWLAGLNWIGCLIACAAFTGCSVGMGYPGWKQYPGLDFQERRKILMMMIALEIFAIVLLSVETTFYEHAPTWEVVLKLGGIVLVLVLISMFARRIKLILEHLLKQAMHWRVHLIVLFVLLVCAVGERLGLSAIKTAFFLGLFLSRIEHEGQSLEAYIAPVSQRFLIPIFFFALGLQIPAEYLVSWAGLIALGSAALILAMRWTIQRWILPVGGKRGERMNAFLLLCPNLTITALAAGVLVQDPTTVRAASLVLLVGLFMTVPSILLLPTPPSTKELAPGDATDAH</sequence>
<dbReference type="Pfam" id="PF00999">
    <property type="entry name" value="Na_H_Exchanger"/>
    <property type="match status" value="1"/>
</dbReference>
<feature type="transmembrane region" description="Helical" evidence="10">
    <location>
        <begin position="214"/>
        <end position="234"/>
    </location>
</feature>
<feature type="transmembrane region" description="Helical" evidence="10">
    <location>
        <begin position="347"/>
        <end position="368"/>
    </location>
</feature>
<dbReference type="GO" id="GO:1902600">
    <property type="term" value="P:proton transmembrane transport"/>
    <property type="evidence" value="ECO:0007669"/>
    <property type="project" value="InterPro"/>
</dbReference>
<evidence type="ECO:0000256" key="7">
    <source>
        <dbReference type="ARBA" id="ARBA00023065"/>
    </source>
</evidence>
<keyword evidence="6" id="KW-0915">Sodium</keyword>
<dbReference type="InterPro" id="IPR006153">
    <property type="entry name" value="Cation/H_exchanger_TM"/>
</dbReference>
<feature type="transmembrane region" description="Helical" evidence="10">
    <location>
        <begin position="52"/>
        <end position="72"/>
    </location>
</feature>
<feature type="transmembrane region" description="Helical" evidence="10">
    <location>
        <begin position="28"/>
        <end position="45"/>
    </location>
</feature>
<keyword evidence="13" id="KW-1185">Reference proteome</keyword>
<evidence type="ECO:0000256" key="4">
    <source>
        <dbReference type="ARBA" id="ARBA00022692"/>
    </source>
</evidence>
<organism evidence="12 13">
    <name type="scientific">Ereboglobus luteus</name>
    <dbReference type="NCBI Taxonomy" id="1796921"/>
    <lineage>
        <taxon>Bacteria</taxon>
        <taxon>Pseudomonadati</taxon>
        <taxon>Verrucomicrobiota</taxon>
        <taxon>Opitutia</taxon>
        <taxon>Opitutales</taxon>
        <taxon>Opitutaceae</taxon>
        <taxon>Ereboglobus</taxon>
    </lineage>
</organism>
<feature type="transmembrane region" description="Helical" evidence="10">
    <location>
        <begin position="322"/>
        <end position="341"/>
    </location>
</feature>
<feature type="transmembrane region" description="Helical" evidence="10">
    <location>
        <begin position="145"/>
        <end position="163"/>
    </location>
</feature>
<dbReference type="Gene3D" id="1.20.1530.20">
    <property type="match status" value="1"/>
</dbReference>
<evidence type="ECO:0000313" key="12">
    <source>
        <dbReference type="EMBL" id="AWI08412.1"/>
    </source>
</evidence>
<dbReference type="GO" id="GO:0016020">
    <property type="term" value="C:membrane"/>
    <property type="evidence" value="ECO:0007669"/>
    <property type="project" value="UniProtKB-SubCell"/>
</dbReference>
<dbReference type="EMBL" id="CP023004">
    <property type="protein sequence ID" value="AWI08412.1"/>
    <property type="molecule type" value="Genomic_DNA"/>
</dbReference>
<keyword evidence="3" id="KW-0050">Antiport</keyword>